<accession>A0A518DD21</accession>
<keyword evidence="3" id="KW-1185">Reference proteome</keyword>
<evidence type="ECO:0000313" key="2">
    <source>
        <dbReference type="EMBL" id="QDU89382.1"/>
    </source>
</evidence>
<dbReference type="Proteomes" id="UP000317429">
    <property type="component" value="Chromosome"/>
</dbReference>
<keyword evidence="1" id="KW-0812">Transmembrane</keyword>
<proteinExistence type="predicted"/>
<evidence type="ECO:0000256" key="1">
    <source>
        <dbReference type="SAM" id="Phobius"/>
    </source>
</evidence>
<keyword evidence="1" id="KW-1133">Transmembrane helix</keyword>
<sequence length="216" mass="22941">MVVPNNAANVPPPPTTEAVVPPAGCEAASAGKQRPPLTSDDVSAMVAGGPRLRRQLLEQLPHLSEDGFLAAVFWAGLLWSPSLFFVAFSQFLEPSEGRKPGGVERNRLVTRQLRSLAGWAGDRSVWGAERPGNGAWRLDPAWLLLAASLGRLDLVLCLATPGHAGVDRLLTDAFTSEQPTTPAELVHDIATVIVAINHPLADDARAWLGSPAGDRV</sequence>
<gene>
    <name evidence="2" type="ORF">Pla175_27710</name>
</gene>
<dbReference type="KEGG" id="pnd:Pla175_27710"/>
<reference evidence="2 3" key="1">
    <citation type="submission" date="2019-02" db="EMBL/GenBank/DDBJ databases">
        <title>Deep-cultivation of Planctomycetes and their phenomic and genomic characterization uncovers novel biology.</title>
        <authorList>
            <person name="Wiegand S."/>
            <person name="Jogler M."/>
            <person name="Boedeker C."/>
            <person name="Pinto D."/>
            <person name="Vollmers J."/>
            <person name="Rivas-Marin E."/>
            <person name="Kohn T."/>
            <person name="Peeters S.H."/>
            <person name="Heuer A."/>
            <person name="Rast P."/>
            <person name="Oberbeckmann S."/>
            <person name="Bunk B."/>
            <person name="Jeske O."/>
            <person name="Meyerdierks A."/>
            <person name="Storesund J.E."/>
            <person name="Kallscheuer N."/>
            <person name="Luecker S."/>
            <person name="Lage O.M."/>
            <person name="Pohl T."/>
            <person name="Merkel B.J."/>
            <person name="Hornburger P."/>
            <person name="Mueller R.-W."/>
            <person name="Bruemmer F."/>
            <person name="Labrenz M."/>
            <person name="Spormann A.M."/>
            <person name="Op den Camp H."/>
            <person name="Overmann J."/>
            <person name="Amann R."/>
            <person name="Jetten M.S.M."/>
            <person name="Mascher T."/>
            <person name="Medema M.H."/>
            <person name="Devos D.P."/>
            <person name="Kaster A.-K."/>
            <person name="Ovreas L."/>
            <person name="Rohde M."/>
            <person name="Galperin M.Y."/>
            <person name="Jogler C."/>
        </authorList>
    </citation>
    <scope>NUCLEOTIDE SEQUENCE [LARGE SCALE GENOMIC DNA]</scope>
    <source>
        <strain evidence="2 3">Pla175</strain>
    </source>
</reference>
<feature type="transmembrane region" description="Helical" evidence="1">
    <location>
        <begin position="67"/>
        <end position="88"/>
    </location>
</feature>
<dbReference type="EMBL" id="CP036291">
    <property type="protein sequence ID" value="QDU89382.1"/>
    <property type="molecule type" value="Genomic_DNA"/>
</dbReference>
<dbReference type="AlphaFoldDB" id="A0A518DD21"/>
<protein>
    <submittedName>
        <fullName evidence="2">Uncharacterized protein</fullName>
    </submittedName>
</protein>
<evidence type="ECO:0000313" key="3">
    <source>
        <dbReference type="Proteomes" id="UP000317429"/>
    </source>
</evidence>
<keyword evidence="1" id="KW-0472">Membrane</keyword>
<organism evidence="2 3">
    <name type="scientific">Pirellulimonas nuda</name>
    <dbReference type="NCBI Taxonomy" id="2528009"/>
    <lineage>
        <taxon>Bacteria</taxon>
        <taxon>Pseudomonadati</taxon>
        <taxon>Planctomycetota</taxon>
        <taxon>Planctomycetia</taxon>
        <taxon>Pirellulales</taxon>
        <taxon>Lacipirellulaceae</taxon>
        <taxon>Pirellulimonas</taxon>
    </lineage>
</organism>
<name>A0A518DD21_9BACT</name>
<dbReference type="RefSeq" id="WP_145285791.1">
    <property type="nucleotide sequence ID" value="NZ_CP036291.1"/>
</dbReference>